<dbReference type="STRING" id="159449.B4N89_34570"/>
<reference evidence="2 3" key="1">
    <citation type="submission" date="2017-03" db="EMBL/GenBank/DDBJ databases">
        <title>Draft genome sequence of Streptomyces scabrisporus NF3, endophyte isolated from Amphipterygium adstringens.</title>
        <authorList>
            <person name="Vazquez M."/>
            <person name="Ceapa C.D."/>
            <person name="Rodriguez Luna D."/>
            <person name="Sanchez Esquivel S."/>
        </authorList>
    </citation>
    <scope>NUCLEOTIDE SEQUENCE [LARGE SCALE GENOMIC DNA]</scope>
    <source>
        <strain evidence="2 3">NF3</strain>
    </source>
</reference>
<feature type="domain" description="DUF397" evidence="1">
    <location>
        <begin position="5"/>
        <end position="57"/>
    </location>
</feature>
<evidence type="ECO:0000313" key="3">
    <source>
        <dbReference type="Proteomes" id="UP000190037"/>
    </source>
</evidence>
<dbReference type="RefSeq" id="WP_078980411.1">
    <property type="nucleotide sequence ID" value="NZ_MWQN01000002.1"/>
</dbReference>
<keyword evidence="3" id="KW-1185">Reference proteome</keyword>
<dbReference type="EMBL" id="MWQN01000002">
    <property type="protein sequence ID" value="OPC79195.1"/>
    <property type="molecule type" value="Genomic_DNA"/>
</dbReference>
<evidence type="ECO:0000313" key="2">
    <source>
        <dbReference type="EMBL" id="OPC79195.1"/>
    </source>
</evidence>
<organism evidence="2 3">
    <name type="scientific">Embleya scabrispora</name>
    <dbReference type="NCBI Taxonomy" id="159449"/>
    <lineage>
        <taxon>Bacteria</taxon>
        <taxon>Bacillati</taxon>
        <taxon>Actinomycetota</taxon>
        <taxon>Actinomycetes</taxon>
        <taxon>Kitasatosporales</taxon>
        <taxon>Streptomycetaceae</taxon>
        <taxon>Embleya</taxon>
    </lineage>
</organism>
<dbReference type="OrthoDB" id="3482540at2"/>
<gene>
    <name evidence="2" type="ORF">B4N89_34570</name>
</gene>
<dbReference type="Pfam" id="PF04149">
    <property type="entry name" value="DUF397"/>
    <property type="match status" value="1"/>
</dbReference>
<name>A0A1T3NR26_9ACTN</name>
<dbReference type="Proteomes" id="UP000190037">
    <property type="component" value="Unassembled WGS sequence"/>
</dbReference>
<dbReference type="InterPro" id="IPR007278">
    <property type="entry name" value="DUF397"/>
</dbReference>
<protein>
    <recommendedName>
        <fullName evidence="1">DUF397 domain-containing protein</fullName>
    </recommendedName>
</protein>
<proteinExistence type="predicted"/>
<sequence>MTTSEWFKSSYSNPDVNCVEGARSPGHAIAIRDSQEPTKGTCLFREATWTPFLTALKTTEPPAHT</sequence>
<accession>A0A1T3NR26</accession>
<comment type="caution">
    <text evidence="2">The sequence shown here is derived from an EMBL/GenBank/DDBJ whole genome shotgun (WGS) entry which is preliminary data.</text>
</comment>
<dbReference type="AlphaFoldDB" id="A0A1T3NR26"/>
<evidence type="ECO:0000259" key="1">
    <source>
        <dbReference type="Pfam" id="PF04149"/>
    </source>
</evidence>